<dbReference type="RefSeq" id="WP_377305471.1">
    <property type="nucleotide sequence ID" value="NZ_CP180191.1"/>
</dbReference>
<keyword evidence="2" id="KW-1185">Reference proteome</keyword>
<comment type="caution">
    <text evidence="1">The sequence shown here is derived from an EMBL/GenBank/DDBJ whole genome shotgun (WGS) entry which is preliminary data.</text>
</comment>
<dbReference type="EMBL" id="JBHRTI010000010">
    <property type="protein sequence ID" value="MFC3149031.1"/>
    <property type="molecule type" value="Genomic_DNA"/>
</dbReference>
<organism evidence="1 2">
    <name type="scientific">Piscinibacterium candidicorallinum</name>
    <dbReference type="NCBI Taxonomy" id="1793872"/>
    <lineage>
        <taxon>Bacteria</taxon>
        <taxon>Pseudomonadati</taxon>
        <taxon>Pseudomonadota</taxon>
        <taxon>Betaproteobacteria</taxon>
        <taxon>Burkholderiales</taxon>
        <taxon>Piscinibacterium</taxon>
    </lineage>
</organism>
<dbReference type="InterPro" id="IPR022191">
    <property type="entry name" value="DUF3717"/>
</dbReference>
<accession>A0ABV7H8Q6</accession>
<dbReference type="PANTHER" id="PTHR35175:SF2">
    <property type="entry name" value="DUF1289 DOMAIN-CONTAINING PROTEIN"/>
    <property type="match status" value="1"/>
</dbReference>
<evidence type="ECO:0000313" key="1">
    <source>
        <dbReference type="EMBL" id="MFC3149031.1"/>
    </source>
</evidence>
<evidence type="ECO:0000313" key="2">
    <source>
        <dbReference type="Proteomes" id="UP001595556"/>
    </source>
</evidence>
<dbReference type="InterPro" id="IPR010710">
    <property type="entry name" value="DUF1289"/>
</dbReference>
<dbReference type="Pfam" id="PF06945">
    <property type="entry name" value="DUF1289"/>
    <property type="match status" value="1"/>
</dbReference>
<dbReference type="Pfam" id="PF12512">
    <property type="entry name" value="DUF3717"/>
    <property type="match status" value="1"/>
</dbReference>
<gene>
    <name evidence="1" type="ORF">ACFOEN_15500</name>
</gene>
<dbReference type="Proteomes" id="UP001595556">
    <property type="component" value="Unassembled WGS sequence"/>
</dbReference>
<dbReference type="PANTHER" id="PTHR35175">
    <property type="entry name" value="DUF1289 DOMAIN-CONTAINING PROTEIN"/>
    <property type="match status" value="1"/>
</dbReference>
<protein>
    <submittedName>
        <fullName evidence="1">DUF3717 domain-containing protein</fullName>
    </submittedName>
</protein>
<sequence>MSSIHIDDLEAAINWWRKRAPSPDGVHLAAETHALADLYGQLIAARSTQVDEADCSLEALSAFEQWAATLPDSPCIAICSTSVGDEHCSGCGRSFDEVTRWTGMGLIEKRAVWHRITQQGHWLRFTAKYRDRLIEKTAPGEAAA</sequence>
<proteinExistence type="predicted"/>
<name>A0ABV7H8Q6_9BURK</name>
<reference evidence="2" key="1">
    <citation type="journal article" date="2019" name="Int. J. Syst. Evol. Microbiol.">
        <title>The Global Catalogue of Microorganisms (GCM) 10K type strain sequencing project: providing services to taxonomists for standard genome sequencing and annotation.</title>
        <authorList>
            <consortium name="The Broad Institute Genomics Platform"/>
            <consortium name="The Broad Institute Genome Sequencing Center for Infectious Disease"/>
            <person name="Wu L."/>
            <person name="Ma J."/>
        </authorList>
    </citation>
    <scope>NUCLEOTIDE SEQUENCE [LARGE SCALE GENOMIC DNA]</scope>
    <source>
        <strain evidence="2">KCTC 52168</strain>
    </source>
</reference>